<reference evidence="1" key="2">
    <citation type="submission" date="2020-05" db="UniProtKB">
        <authorList>
            <consortium name="EnsemblMetazoa"/>
        </authorList>
    </citation>
    <scope>IDENTIFICATION</scope>
    <source>
        <strain evidence="1">WRAIR2</strain>
    </source>
</reference>
<protein>
    <submittedName>
        <fullName evidence="1">Uncharacterized protein</fullName>
    </submittedName>
</protein>
<organism evidence="1 2">
    <name type="scientific">Anopheles dirus</name>
    <dbReference type="NCBI Taxonomy" id="7168"/>
    <lineage>
        <taxon>Eukaryota</taxon>
        <taxon>Metazoa</taxon>
        <taxon>Ecdysozoa</taxon>
        <taxon>Arthropoda</taxon>
        <taxon>Hexapoda</taxon>
        <taxon>Insecta</taxon>
        <taxon>Pterygota</taxon>
        <taxon>Neoptera</taxon>
        <taxon>Endopterygota</taxon>
        <taxon>Diptera</taxon>
        <taxon>Nematocera</taxon>
        <taxon>Culicoidea</taxon>
        <taxon>Culicidae</taxon>
        <taxon>Anophelinae</taxon>
        <taxon>Anopheles</taxon>
    </lineage>
</organism>
<reference evidence="2" key="1">
    <citation type="submission" date="2013-03" db="EMBL/GenBank/DDBJ databases">
        <title>The Genome Sequence of Anopheles dirus WRAIR2.</title>
        <authorList>
            <consortium name="The Broad Institute Genomics Platform"/>
            <person name="Neafsey D.E."/>
            <person name="Walton C."/>
            <person name="Walker B."/>
            <person name="Young S.K."/>
            <person name="Zeng Q."/>
            <person name="Gargeya S."/>
            <person name="Fitzgerald M."/>
            <person name="Haas B."/>
            <person name="Abouelleil A."/>
            <person name="Allen A.W."/>
            <person name="Alvarado L."/>
            <person name="Arachchi H.M."/>
            <person name="Berlin A.M."/>
            <person name="Chapman S.B."/>
            <person name="Gainer-Dewar J."/>
            <person name="Goldberg J."/>
            <person name="Griggs A."/>
            <person name="Gujja S."/>
            <person name="Hansen M."/>
            <person name="Howarth C."/>
            <person name="Imamovic A."/>
            <person name="Ireland A."/>
            <person name="Larimer J."/>
            <person name="McCowan C."/>
            <person name="Murphy C."/>
            <person name="Pearson M."/>
            <person name="Poon T.W."/>
            <person name="Priest M."/>
            <person name="Roberts A."/>
            <person name="Saif S."/>
            <person name="Shea T."/>
            <person name="Sisk P."/>
            <person name="Sykes S."/>
            <person name="Wortman J."/>
            <person name="Nusbaum C."/>
            <person name="Birren B."/>
        </authorList>
    </citation>
    <scope>NUCLEOTIDE SEQUENCE [LARGE SCALE GENOMIC DNA]</scope>
    <source>
        <strain evidence="2">WRAIR2</strain>
    </source>
</reference>
<dbReference type="AlphaFoldDB" id="A0A182NWY3"/>
<name>A0A182NWY3_9DIPT</name>
<dbReference type="Proteomes" id="UP000075884">
    <property type="component" value="Unassembled WGS sequence"/>
</dbReference>
<evidence type="ECO:0000313" key="1">
    <source>
        <dbReference type="EnsemblMetazoa" id="ADIR014386-PA"/>
    </source>
</evidence>
<accession>A0A182NWY3</accession>
<dbReference type="VEuPathDB" id="VectorBase:ADIR014386"/>
<dbReference type="EnsemblMetazoa" id="ADIR014386-RA">
    <property type="protein sequence ID" value="ADIR014386-PA"/>
    <property type="gene ID" value="ADIR014386"/>
</dbReference>
<keyword evidence="2" id="KW-1185">Reference proteome</keyword>
<proteinExistence type="predicted"/>
<sequence>MCRVPLAFFEILSSCNVAATFRSFGAGRTV</sequence>
<evidence type="ECO:0000313" key="2">
    <source>
        <dbReference type="Proteomes" id="UP000075884"/>
    </source>
</evidence>